<feature type="coiled-coil region" evidence="19">
    <location>
        <begin position="198"/>
        <end position="225"/>
    </location>
</feature>
<keyword evidence="11" id="KW-0067">ATP-binding</keyword>
<dbReference type="PANTHER" id="PTHR18867">
    <property type="entry name" value="RAD50"/>
    <property type="match status" value="1"/>
</dbReference>
<name>A0A8S0YQ65_ARCPL</name>
<dbReference type="SUPFAM" id="SSF75712">
    <property type="entry name" value="Rad50 coiled-coil Zn hook"/>
    <property type="match status" value="1"/>
</dbReference>
<evidence type="ECO:0000256" key="12">
    <source>
        <dbReference type="ARBA" id="ARBA00022842"/>
    </source>
</evidence>
<dbReference type="GO" id="GO:0030870">
    <property type="term" value="C:Mre11 complex"/>
    <property type="evidence" value="ECO:0007669"/>
    <property type="project" value="InterPro"/>
</dbReference>
<keyword evidence="12" id="KW-0460">Magnesium</keyword>
<feature type="binding site" evidence="18">
    <location>
        <position position="686"/>
    </location>
    <ligand>
        <name>Zn(2+)</name>
        <dbReference type="ChEBI" id="CHEBI:29105"/>
    </ligand>
</feature>
<keyword evidence="16" id="KW-0469">Meiosis</keyword>
<comment type="subcellular location">
    <subcellularLocation>
        <location evidence="3">Chromosome</location>
    </subcellularLocation>
    <subcellularLocation>
        <location evidence="2">Nucleus</location>
    </subcellularLocation>
</comment>
<keyword evidence="5" id="KW-0158">Chromosome</keyword>
<evidence type="ECO:0000313" key="21">
    <source>
        <dbReference type="EMBL" id="CAB3221833.1"/>
    </source>
</evidence>
<evidence type="ECO:0000256" key="11">
    <source>
        <dbReference type="ARBA" id="ARBA00022840"/>
    </source>
</evidence>
<dbReference type="GO" id="GO:0046872">
    <property type="term" value="F:metal ion binding"/>
    <property type="evidence" value="ECO:0007669"/>
    <property type="project" value="UniProtKB-UniRule"/>
</dbReference>
<dbReference type="GO" id="GO:0005524">
    <property type="term" value="F:ATP binding"/>
    <property type="evidence" value="ECO:0007669"/>
    <property type="project" value="UniProtKB-KW"/>
</dbReference>
<feature type="coiled-coil region" evidence="19">
    <location>
        <begin position="714"/>
        <end position="776"/>
    </location>
</feature>
<feature type="domain" description="Zinc-hook" evidence="20">
    <location>
        <begin position="639"/>
        <end position="736"/>
    </location>
</feature>
<dbReference type="GO" id="GO:0051880">
    <property type="term" value="F:G-quadruplex DNA binding"/>
    <property type="evidence" value="ECO:0007669"/>
    <property type="project" value="TreeGrafter"/>
</dbReference>
<evidence type="ECO:0000256" key="6">
    <source>
        <dbReference type="ARBA" id="ARBA00022723"/>
    </source>
</evidence>
<dbReference type="SUPFAM" id="SSF52540">
    <property type="entry name" value="P-loop containing nucleoside triphosphate hydrolases"/>
    <property type="match status" value="2"/>
</dbReference>
<dbReference type="InterPro" id="IPR013134">
    <property type="entry name" value="Zn_hook_RAD50"/>
</dbReference>
<keyword evidence="10 18" id="KW-0862">Zinc</keyword>
<protein>
    <recommendedName>
        <fullName evidence="20">Zinc-hook domain-containing protein</fullName>
    </recommendedName>
</protein>
<evidence type="ECO:0000256" key="7">
    <source>
        <dbReference type="ARBA" id="ARBA00022741"/>
    </source>
</evidence>
<keyword evidence="8" id="KW-0227">DNA damage</keyword>
<comment type="caution">
    <text evidence="21">The sequence shown here is derived from an EMBL/GenBank/DDBJ whole genome shotgun (WGS) entry which is preliminary data.</text>
</comment>
<dbReference type="PANTHER" id="PTHR18867:SF12">
    <property type="entry name" value="DNA REPAIR PROTEIN RAD50"/>
    <property type="match status" value="1"/>
</dbReference>
<evidence type="ECO:0000256" key="8">
    <source>
        <dbReference type="ARBA" id="ARBA00022763"/>
    </source>
</evidence>
<evidence type="ECO:0000256" key="16">
    <source>
        <dbReference type="ARBA" id="ARBA00023254"/>
    </source>
</evidence>
<evidence type="ECO:0000256" key="17">
    <source>
        <dbReference type="ARBA" id="ARBA00049360"/>
    </source>
</evidence>
<evidence type="ECO:0000256" key="1">
    <source>
        <dbReference type="ARBA" id="ARBA00001947"/>
    </source>
</evidence>
<evidence type="ECO:0000256" key="10">
    <source>
        <dbReference type="ARBA" id="ARBA00022833"/>
    </source>
</evidence>
<dbReference type="PROSITE" id="PS51131">
    <property type="entry name" value="ZN_HOOK"/>
    <property type="match status" value="1"/>
</dbReference>
<evidence type="ECO:0000256" key="9">
    <source>
        <dbReference type="ARBA" id="ARBA00022801"/>
    </source>
</evidence>
<comment type="cofactor">
    <cofactor evidence="1">
        <name>Zn(2+)</name>
        <dbReference type="ChEBI" id="CHEBI:29105"/>
    </cofactor>
</comment>
<dbReference type="OrthoDB" id="18797at2759"/>
<feature type="coiled-coil region" evidence="19">
    <location>
        <begin position="391"/>
        <end position="559"/>
    </location>
</feature>
<organism evidence="21 24">
    <name type="scientific">Arctia plantaginis</name>
    <name type="common">Wood tiger moth</name>
    <name type="synonym">Phalaena plantaginis</name>
    <dbReference type="NCBI Taxonomy" id="874455"/>
    <lineage>
        <taxon>Eukaryota</taxon>
        <taxon>Metazoa</taxon>
        <taxon>Ecdysozoa</taxon>
        <taxon>Arthropoda</taxon>
        <taxon>Hexapoda</taxon>
        <taxon>Insecta</taxon>
        <taxon>Pterygota</taxon>
        <taxon>Neoptera</taxon>
        <taxon>Endopterygota</taxon>
        <taxon>Lepidoptera</taxon>
        <taxon>Glossata</taxon>
        <taxon>Ditrysia</taxon>
        <taxon>Noctuoidea</taxon>
        <taxon>Erebidae</taxon>
        <taxon>Arctiinae</taxon>
        <taxon>Arctia</taxon>
    </lineage>
</organism>
<evidence type="ECO:0000256" key="13">
    <source>
        <dbReference type="ARBA" id="ARBA00023054"/>
    </source>
</evidence>
<dbReference type="InterPro" id="IPR027417">
    <property type="entry name" value="P-loop_NTPase"/>
</dbReference>
<feature type="binding site" evidence="18">
    <location>
        <position position="683"/>
    </location>
    <ligand>
        <name>Zn(2+)</name>
        <dbReference type="ChEBI" id="CHEBI:29105"/>
    </ligand>
</feature>
<dbReference type="Pfam" id="PF04423">
    <property type="entry name" value="Rad50_zn_hook"/>
    <property type="match status" value="1"/>
</dbReference>
<feature type="coiled-coil region" evidence="19">
    <location>
        <begin position="804"/>
        <end position="920"/>
    </location>
</feature>
<dbReference type="GO" id="GO:0000722">
    <property type="term" value="P:telomere maintenance via recombination"/>
    <property type="evidence" value="ECO:0007669"/>
    <property type="project" value="TreeGrafter"/>
</dbReference>
<evidence type="ECO:0000259" key="20">
    <source>
        <dbReference type="PROSITE" id="PS51131"/>
    </source>
</evidence>
<feature type="coiled-coil region" evidence="19">
    <location>
        <begin position="303"/>
        <end position="355"/>
    </location>
</feature>
<comment type="similarity">
    <text evidence="4">Belongs to the SMC family. RAD50 subfamily.</text>
</comment>
<dbReference type="GO" id="GO:0006302">
    <property type="term" value="P:double-strand break repair"/>
    <property type="evidence" value="ECO:0007669"/>
    <property type="project" value="InterPro"/>
</dbReference>
<evidence type="ECO:0000256" key="4">
    <source>
        <dbReference type="ARBA" id="ARBA00009439"/>
    </source>
</evidence>
<keyword evidence="15" id="KW-0539">Nucleus</keyword>
<evidence type="ECO:0000256" key="18">
    <source>
        <dbReference type="PROSITE-ProRule" id="PRU00471"/>
    </source>
</evidence>
<dbReference type="GO" id="GO:0007004">
    <property type="term" value="P:telomere maintenance via telomerase"/>
    <property type="evidence" value="ECO:0007669"/>
    <property type="project" value="TreeGrafter"/>
</dbReference>
<evidence type="ECO:0000256" key="5">
    <source>
        <dbReference type="ARBA" id="ARBA00022454"/>
    </source>
</evidence>
<gene>
    <name evidence="21" type="ORF">APLA_LOCUS1008</name>
    <name evidence="22" type="ORF">APLA_LOCUS17816</name>
</gene>
<dbReference type="Pfam" id="PF13476">
    <property type="entry name" value="AAA_23"/>
    <property type="match status" value="1"/>
</dbReference>
<reference evidence="23 24" key="1">
    <citation type="submission" date="2020-04" db="EMBL/GenBank/DDBJ databases">
        <authorList>
            <person name="Wallbank WR R."/>
            <person name="Pardo Diaz C."/>
            <person name="Kozak K."/>
            <person name="Martin S."/>
            <person name="Jiggins C."/>
            <person name="Moest M."/>
            <person name="Warren A I."/>
            <person name="Byers J.R.P. K."/>
            <person name="Montejo-Kovacevich G."/>
            <person name="Yen C E."/>
        </authorList>
    </citation>
    <scope>NUCLEOTIDE SEQUENCE [LARGE SCALE GENOMIC DNA]</scope>
</reference>
<keyword evidence="9" id="KW-0378">Hydrolase</keyword>
<keyword evidence="6 18" id="KW-0479">Metal-binding</keyword>
<evidence type="ECO:0000313" key="23">
    <source>
        <dbReference type="Proteomes" id="UP000494106"/>
    </source>
</evidence>
<dbReference type="GO" id="GO:0000794">
    <property type="term" value="C:condensed nuclear chromosome"/>
    <property type="evidence" value="ECO:0007669"/>
    <property type="project" value="TreeGrafter"/>
</dbReference>
<keyword evidence="23" id="KW-1185">Reference proteome</keyword>
<dbReference type="GO" id="GO:0016887">
    <property type="term" value="F:ATP hydrolysis activity"/>
    <property type="evidence" value="ECO:0007669"/>
    <property type="project" value="InterPro"/>
</dbReference>
<dbReference type="Proteomes" id="UP000494106">
    <property type="component" value="Unassembled WGS sequence"/>
</dbReference>
<keyword evidence="14" id="KW-0234">DNA repair</keyword>
<keyword evidence="13 19" id="KW-0175">Coiled coil</keyword>
<comment type="catalytic activity">
    <reaction evidence="17">
        <text>ATP + H2O = ADP + phosphate + H(+)</text>
        <dbReference type="Rhea" id="RHEA:13065"/>
        <dbReference type="ChEBI" id="CHEBI:15377"/>
        <dbReference type="ChEBI" id="CHEBI:15378"/>
        <dbReference type="ChEBI" id="CHEBI:30616"/>
        <dbReference type="ChEBI" id="CHEBI:43474"/>
        <dbReference type="ChEBI" id="CHEBI:456216"/>
    </reaction>
</comment>
<proteinExistence type="inferred from homology"/>
<evidence type="ECO:0000256" key="19">
    <source>
        <dbReference type="SAM" id="Coils"/>
    </source>
</evidence>
<dbReference type="NCBIfam" id="TIGR00606">
    <property type="entry name" value="rad50"/>
    <property type="match status" value="1"/>
</dbReference>
<evidence type="ECO:0000256" key="15">
    <source>
        <dbReference type="ARBA" id="ARBA00023242"/>
    </source>
</evidence>
<keyword evidence="7" id="KW-0547">Nucleotide-binding</keyword>
<evidence type="ECO:0000256" key="14">
    <source>
        <dbReference type="ARBA" id="ARBA00023204"/>
    </source>
</evidence>
<dbReference type="InterPro" id="IPR038729">
    <property type="entry name" value="Rad50/SbcC_AAA"/>
</dbReference>
<dbReference type="GO" id="GO:0070192">
    <property type="term" value="P:chromosome organization involved in meiotic cell cycle"/>
    <property type="evidence" value="ECO:0007669"/>
    <property type="project" value="TreeGrafter"/>
</dbReference>
<dbReference type="Gene3D" id="3.40.50.300">
    <property type="entry name" value="P-loop containing nucleotide triphosphate hydrolases"/>
    <property type="match status" value="2"/>
</dbReference>
<dbReference type="EMBL" id="CADEBD010000051">
    <property type="protein sequence ID" value="CAB3221833.1"/>
    <property type="molecule type" value="Genomic_DNA"/>
</dbReference>
<evidence type="ECO:0000313" key="22">
    <source>
        <dbReference type="EMBL" id="CAB3261362.1"/>
    </source>
</evidence>
<dbReference type="Proteomes" id="UP000494256">
    <property type="component" value="Unassembled WGS sequence"/>
</dbReference>
<evidence type="ECO:0000256" key="2">
    <source>
        <dbReference type="ARBA" id="ARBA00004123"/>
    </source>
</evidence>
<dbReference type="GO" id="GO:0043047">
    <property type="term" value="F:single-stranded telomeric DNA binding"/>
    <property type="evidence" value="ECO:0007669"/>
    <property type="project" value="TreeGrafter"/>
</dbReference>
<dbReference type="EMBL" id="CADEBC010000858">
    <property type="protein sequence ID" value="CAB3261362.1"/>
    <property type="molecule type" value="Genomic_DNA"/>
</dbReference>
<evidence type="ECO:0000313" key="24">
    <source>
        <dbReference type="Proteomes" id="UP000494256"/>
    </source>
</evidence>
<evidence type="ECO:0000256" key="3">
    <source>
        <dbReference type="ARBA" id="ARBA00004286"/>
    </source>
</evidence>
<feature type="coiled-coil region" evidence="19">
    <location>
        <begin position="975"/>
        <end position="1046"/>
    </location>
</feature>
<dbReference type="InterPro" id="IPR004584">
    <property type="entry name" value="Rad50_eukaryotes"/>
</dbReference>
<sequence length="1304" mass="150460">MAVVKSLAIRGIRSFGPEDSDEQAISFESPLTLILGQNGCGKTTIIEALRYAITSQMPPGIGHNDCFVHDPKVNRSTEVLAQIKLKLLNAKNQNMEVSRSMKVIVQKKKTTFRTLDSLLSITNEQGQTKDISKRCADLDSVLHDELGVSRAILNTVIFCHQEESSWPLDEGKKVKDRFDEIFDSDKYSNCFEKLKKIRKNYATDIKILTERVAILEEQKKELDSRKMDVINTETTISETELKLGELVNKIEPIEGKLKEIKTVEASLATYDTKLGKLKVKLEQCRKHEEDLKKDIKNLFEGTLPELKEKITNYDATVKAKQKELKESYTKISKFNDEEEKVANEIQSNKLKLEKLDVLESLNEKKVLERNEMIGTVAKTAGLEEIPTIGTNEEAENAMTAISDKIKNLEKEEAALKSIADQEENEKQVLLNESQEAMYRHKQQISTKSSDIAKNKREVVKLEREITSANESKVRLEVAEQKFKTAEEEFEQLEKELNTEESQQNINEGEKELEKYEQEVEEVDKKISVLQKQSAKLKELQVKEDLLKQKEKQCSTLKNKHRSTLTDLLGSMPENNFVISLNKMEVTLNSEVSSLKKSLSDKKTEKTKLEEERKYVRKNLTERTNEHAKAEEQMYKVCSGQSYETTLLKVCEKVENLQDEHNELQSSMFLIKSYEAKLKKESCCPLCSRGFDSESEVTDLITQLNTKVMTVPTQLERVSADLSKEKEKKDELLSMKSLNEKMNLFKDKEKPELEKQLANVETKITTLTNAIDELSKSLIEPEKKLQTVKLIQGDMPLLDRCIQEIASYTKDFEAIKAQCAELESDITLEEATAKQTELKKKISDLKAKLKETQKKLNLHNKKIQEYATRKNKLKEECLNLQKKVQEIYNLQETKKQLETDREKYELELVELRNGLKPLEEAVKEKEKAKTITVNKNRGNIELKRSEITEVSIAFEKVKSIDTEIRQYLERNIPLEKNKKEEAIKKLEEKLKQIQSDRQAITKRIECLNDEITKETIYKRELDDNLKLRGLQNNITDGEKEEAEINEKLSTINRDIVNEKKTLMISFNNLNKEKSETDGMLRTLQLTLKKQKADLKIAQGKDTEKKYREKFYELQITKMLDKDVKEYSVVLQNCLMEYHKKKMESINLIIRELWSKIYSGNDIDYIAIKAEGSMSADSERCKYEYRVVQCKNGIEIDMRGRCSAGQKVLACLIIRLALAETFSSRFGVLALDEPTTNLDEENIKSLCSALGEIVQERMIQKNFMFIIITHDREFIESLGQIDKVTHYYEVSRNEDGKSRIKKLRFT</sequence>
<dbReference type="GO" id="GO:0003691">
    <property type="term" value="F:double-stranded telomeric DNA binding"/>
    <property type="evidence" value="ECO:0007669"/>
    <property type="project" value="TreeGrafter"/>
</dbReference>
<accession>A0A8S0YQ65</accession>